<organism evidence="6 7">
    <name type="scientific">Streptomyces seoulensis</name>
    <dbReference type="NCBI Taxonomy" id="73044"/>
    <lineage>
        <taxon>Bacteria</taxon>
        <taxon>Bacillati</taxon>
        <taxon>Actinomycetota</taxon>
        <taxon>Actinomycetes</taxon>
        <taxon>Kitasatosporales</taxon>
        <taxon>Streptomycetaceae</taxon>
        <taxon>Streptomyces</taxon>
    </lineage>
</organism>
<dbReference type="Gene3D" id="3.40.50.1820">
    <property type="entry name" value="alpha/beta hydrolase"/>
    <property type="match status" value="1"/>
</dbReference>
<evidence type="ECO:0000256" key="2">
    <source>
        <dbReference type="ARBA" id="ARBA00022450"/>
    </source>
</evidence>
<evidence type="ECO:0000256" key="1">
    <source>
        <dbReference type="ARBA" id="ARBA00001957"/>
    </source>
</evidence>
<name>A0A4P6U0G7_STRSO</name>
<feature type="region of interest" description="Disordered" evidence="4">
    <location>
        <begin position="1518"/>
        <end position="1542"/>
    </location>
</feature>
<dbReference type="STRING" id="73044.GCA_000725795_05194"/>
<dbReference type="Gene3D" id="3.30.559.30">
    <property type="entry name" value="Nonribosomal peptide synthetase, condensation domain"/>
    <property type="match status" value="2"/>
</dbReference>
<dbReference type="PANTHER" id="PTHR45527">
    <property type="entry name" value="NONRIBOSOMAL PEPTIDE SYNTHETASE"/>
    <property type="match status" value="1"/>
</dbReference>
<dbReference type="GO" id="GO:0009239">
    <property type="term" value="P:enterobactin biosynthetic process"/>
    <property type="evidence" value="ECO:0007669"/>
    <property type="project" value="TreeGrafter"/>
</dbReference>
<dbReference type="Gene3D" id="1.10.1200.10">
    <property type="entry name" value="ACP-like"/>
    <property type="match status" value="1"/>
</dbReference>
<proteinExistence type="predicted"/>
<dbReference type="SUPFAM" id="SSF53474">
    <property type="entry name" value="alpha/beta-Hydrolases"/>
    <property type="match status" value="1"/>
</dbReference>
<dbReference type="PROSITE" id="PS00455">
    <property type="entry name" value="AMP_BINDING"/>
    <property type="match status" value="2"/>
</dbReference>
<dbReference type="FunFam" id="3.40.50.980:FF:000002">
    <property type="entry name" value="Enterobactin synthetase component F"/>
    <property type="match status" value="1"/>
</dbReference>
<dbReference type="Gene3D" id="3.30.300.30">
    <property type="match status" value="2"/>
</dbReference>
<dbReference type="GO" id="GO:0005829">
    <property type="term" value="C:cytosol"/>
    <property type="evidence" value="ECO:0007669"/>
    <property type="project" value="TreeGrafter"/>
</dbReference>
<dbReference type="PROSITE" id="PS00012">
    <property type="entry name" value="PHOSPHOPANTETHEINE"/>
    <property type="match status" value="2"/>
</dbReference>
<evidence type="ECO:0000256" key="3">
    <source>
        <dbReference type="ARBA" id="ARBA00022553"/>
    </source>
</evidence>
<dbReference type="Pfam" id="PF00975">
    <property type="entry name" value="Thioesterase"/>
    <property type="match status" value="1"/>
</dbReference>
<dbReference type="InterPro" id="IPR029058">
    <property type="entry name" value="AB_hydrolase_fold"/>
</dbReference>
<dbReference type="InterPro" id="IPR010071">
    <property type="entry name" value="AA_adenyl_dom"/>
</dbReference>
<feature type="region of interest" description="Disordered" evidence="4">
    <location>
        <begin position="1"/>
        <end position="72"/>
    </location>
</feature>
<keyword evidence="2" id="KW-0596">Phosphopantetheine</keyword>
<dbReference type="NCBIfam" id="TIGR01733">
    <property type="entry name" value="AA-adenyl-dom"/>
    <property type="match status" value="2"/>
</dbReference>
<dbReference type="GO" id="GO:0043041">
    <property type="term" value="P:amino acid activation for nonribosomal peptide biosynthetic process"/>
    <property type="evidence" value="ECO:0007669"/>
    <property type="project" value="TreeGrafter"/>
</dbReference>
<dbReference type="CDD" id="cd17643">
    <property type="entry name" value="A_NRPS_Cytc1-like"/>
    <property type="match status" value="1"/>
</dbReference>
<dbReference type="CDD" id="cd05930">
    <property type="entry name" value="A_NRPS"/>
    <property type="match status" value="1"/>
</dbReference>
<dbReference type="Pfam" id="PF13193">
    <property type="entry name" value="AMP-binding_C"/>
    <property type="match status" value="2"/>
</dbReference>
<dbReference type="SMART" id="SM00823">
    <property type="entry name" value="PKS_PP"/>
    <property type="match status" value="2"/>
</dbReference>
<dbReference type="GO" id="GO:0031177">
    <property type="term" value="F:phosphopantetheine binding"/>
    <property type="evidence" value="ECO:0007669"/>
    <property type="project" value="InterPro"/>
</dbReference>
<dbReference type="Gene3D" id="3.30.559.10">
    <property type="entry name" value="Chloramphenicol acetyltransferase-like domain"/>
    <property type="match status" value="2"/>
</dbReference>
<dbReference type="InterPro" id="IPR000873">
    <property type="entry name" value="AMP-dep_synth/lig_dom"/>
</dbReference>
<keyword evidence="3" id="KW-0597">Phosphoprotein</keyword>
<dbReference type="InterPro" id="IPR020806">
    <property type="entry name" value="PKS_PP-bd"/>
</dbReference>
<dbReference type="InterPro" id="IPR025110">
    <property type="entry name" value="AMP-bd_C"/>
</dbReference>
<reference evidence="6 7" key="1">
    <citation type="submission" date="2018-08" db="EMBL/GenBank/DDBJ databases">
        <title>The complete genome sequence of Streptomyces seoulensis, a pioneer strain for nickel superoxide dismutase discovery.</title>
        <authorList>
            <person name="Shin J."/>
            <person name="Lee J.-S."/>
            <person name="Lee E.-J."/>
            <person name="Youn H.-D."/>
        </authorList>
    </citation>
    <scope>NUCLEOTIDE SEQUENCE [LARGE SCALE GENOMIC DNA]</scope>
    <source>
        <strain evidence="6 7">KCTC 9819</strain>
    </source>
</reference>
<dbReference type="Gene3D" id="3.40.50.12780">
    <property type="entry name" value="N-terminal domain of ligase-like"/>
    <property type="match status" value="2"/>
</dbReference>
<dbReference type="InterPro" id="IPR001031">
    <property type="entry name" value="Thioesterase"/>
</dbReference>
<dbReference type="KEGG" id="sseo:D0Z67_27125"/>
<dbReference type="SUPFAM" id="SSF52777">
    <property type="entry name" value="CoA-dependent acyltransferases"/>
    <property type="match status" value="4"/>
</dbReference>
<dbReference type="InterPro" id="IPR009081">
    <property type="entry name" value="PP-bd_ACP"/>
</dbReference>
<dbReference type="Pfam" id="PF00501">
    <property type="entry name" value="AMP-binding"/>
    <property type="match status" value="2"/>
</dbReference>
<dbReference type="SUPFAM" id="SSF47336">
    <property type="entry name" value="ACP-like"/>
    <property type="match status" value="2"/>
</dbReference>
<evidence type="ECO:0000313" key="6">
    <source>
        <dbReference type="EMBL" id="QBJ93585.1"/>
    </source>
</evidence>
<feature type="compositionally biased region" description="Basic and acidic residues" evidence="4">
    <location>
        <begin position="54"/>
        <end position="67"/>
    </location>
</feature>
<dbReference type="EMBL" id="CP032229">
    <property type="protein sequence ID" value="QBJ93585.1"/>
    <property type="molecule type" value="Genomic_DNA"/>
</dbReference>
<feature type="domain" description="Carrier" evidence="5">
    <location>
        <begin position="1007"/>
        <end position="1081"/>
    </location>
</feature>
<comment type="cofactor">
    <cofactor evidence="1">
        <name>pantetheine 4'-phosphate</name>
        <dbReference type="ChEBI" id="CHEBI:47942"/>
    </cofactor>
</comment>
<dbReference type="InterPro" id="IPR036736">
    <property type="entry name" value="ACP-like_sf"/>
</dbReference>
<dbReference type="InterPro" id="IPR045851">
    <property type="entry name" value="AMP-bd_C_sf"/>
</dbReference>
<dbReference type="GO" id="GO:0047527">
    <property type="term" value="F:2,3-dihydroxybenzoate-serine ligase activity"/>
    <property type="evidence" value="ECO:0007669"/>
    <property type="project" value="TreeGrafter"/>
</dbReference>
<dbReference type="GO" id="GO:0008610">
    <property type="term" value="P:lipid biosynthetic process"/>
    <property type="evidence" value="ECO:0007669"/>
    <property type="project" value="UniProtKB-ARBA"/>
</dbReference>
<feature type="domain" description="Carrier" evidence="5">
    <location>
        <begin position="2036"/>
        <end position="2111"/>
    </location>
</feature>
<dbReference type="Pfam" id="PF00550">
    <property type="entry name" value="PP-binding"/>
    <property type="match status" value="2"/>
</dbReference>
<dbReference type="Pfam" id="PF00668">
    <property type="entry name" value="Condensation"/>
    <property type="match status" value="2"/>
</dbReference>
<evidence type="ECO:0000313" key="7">
    <source>
        <dbReference type="Proteomes" id="UP000292547"/>
    </source>
</evidence>
<dbReference type="InterPro" id="IPR001242">
    <property type="entry name" value="Condensation_dom"/>
</dbReference>
<dbReference type="FunFam" id="1.10.1200.10:FF:000005">
    <property type="entry name" value="Nonribosomal peptide synthetase 1"/>
    <property type="match status" value="1"/>
</dbReference>
<feature type="compositionally biased region" description="Basic residues" evidence="4">
    <location>
        <begin position="28"/>
        <end position="38"/>
    </location>
</feature>
<dbReference type="SUPFAM" id="SSF56801">
    <property type="entry name" value="Acetyl-CoA synthetase-like"/>
    <property type="match status" value="2"/>
</dbReference>
<dbReference type="InterPro" id="IPR006162">
    <property type="entry name" value="Ppantetheine_attach_site"/>
</dbReference>
<dbReference type="Proteomes" id="UP000292547">
    <property type="component" value="Chromosome"/>
</dbReference>
<accession>A0A4P6U0G7</accession>
<dbReference type="CDD" id="cd19531">
    <property type="entry name" value="LCL_NRPS-like"/>
    <property type="match status" value="1"/>
</dbReference>
<dbReference type="InterPro" id="IPR020845">
    <property type="entry name" value="AMP-binding_CS"/>
</dbReference>
<dbReference type="InterPro" id="IPR042099">
    <property type="entry name" value="ANL_N_sf"/>
</dbReference>
<dbReference type="InterPro" id="IPR023213">
    <property type="entry name" value="CAT-like_dom_sf"/>
</dbReference>
<dbReference type="GO" id="GO:0009366">
    <property type="term" value="C:enterobactin synthetase complex"/>
    <property type="evidence" value="ECO:0007669"/>
    <property type="project" value="TreeGrafter"/>
</dbReference>
<sequence>MAGPSAGRPPHTAAPSGGTHPANPVGAHARRRRPHPQRPRGAAARSAHLPGRRLLPDRARRPDRRLAETTVELPASSAQQRLYFVEAAAGTSAVHHLPVARTLHGDPRPDDLLDAAQRLVDRHEALRTRFVLRDGRLTQVVDASAVVDWRYDEPPGTGRETLPEEAVRRWTAVECDRPFDLETGPLFRVRLLRLGPRTWRLLLCMHHIVSDGWSVDLLLEELFAEQAPPAVPYRAFTAAQAAFLTGPEADRQRAHWRDRLSGDLVPLAFPPPSAPDGPDGSHVFTPPADAVARLRDLAAESDTTLFGVLLAAYVILLGRYTGTDDVVVGTVAAGRSEARFDRTVGLLANTVALRADLGGDRSFRALCVAVRDEVFTALENQQLPFDEVVGAVRPERGEDGGALVRAAFTLRHAQPPRTPRPGLRVEAVEVPVTEVKFPLLLDVLDEGRGVRCTLEHRGDTLDPATARQFAEHFTRVLREVAAHPDLPLSQVDLVPTPSVPEPARPVVTRCAHELFAEQAALRPEAVAVVAGDRELTYGELETSANRLAHRLREHGVTPGTPVGLHVSRSAGLVVGLLGILKAGGAYLPLDPAHPPARLRQLAADAGLRVVVTDTELTGFAGAGVDVADPSLARHPATAPRTGVTPDDLAYVIHTSGSTGTPKGTLIPHRNIVRLFSATDRWFGFGPDDVWSLFHSHAFDYSVWELWGALLHGGRLVVVDLETARSPERLHALLREQGVTVLSQTPSAFAQFARHDAHAPRGLVLRRIVLGGEALDPALLRDWFARHGDDSPQVMNMYGITETTVHATCRRMTAADTGRSGSPIGVPLPDLRAHVLDHRGRAVPNGVVGELWLAGAGLADGYLNLPGPTAERFVEHPGGRRYRTGDLVRTLPDGELEYHGRVDEQVKIRGFRVEPGEVRAALMAVDGVREACVVHRGGRLVGYVAADSPDDPRVSPGSLRRALRERLPDHLVPARLLVLDRLPLNANGKVDRRALPDPAEQPVGPHREAATAAEATLAAIWRDVLELPALGVEDNYFALGGDSLRSIRIVSRAREAGLHVDVADLLRHQTVRDLAAVAVPAPPPGTDAHEPFALLRAGDRDRVGPGVTDAYPMTRLQAGMFFHSERSGLYHNVKAYTLRGGFDERAWHTAVAGLTESHELLRTSFEPTALGEPTQLVHARVPVPLSFEDLRNLPDPEAVSAARYEAERTARFDPSRPPLVRFHVQRLSDEVTRLLVTEHHAVMDGWSERSLLVELLARYAGTAVPPSPTARFRTYVALERAALEDPAPRDFWRRKLAGMTVTELPGRRSGRGGTAMRYLERPVAPDLSAQVTRLARTLGTPVRTVLLAAHLFVVGLLSGTDDVVSGAVCPARVPETDGDRAIGLFVNTLPLRLRLPGGSWADLVRATAQADLEVQRHVRFPMAEIMRVTGRSALFTTFFNFTHFHVERELPPEAPEILAEEGSADADIPFGAEFSLDSADGALRLGLRWDADRFTEDQLTRTHDTYVAALRSMTARPDAPYGETVPVPGAGASIAGRPDAGSRATREPDLLHRLITEQARHTPDVVAVQDSGHTLTYRQLDARSDRLAGVLSRRGCGPGRFVGLAVGRSALQAVAFLAVLKTGAAHVPVDPDDPPLRRAALAEQAGLETVLTEADVRALEAGAQGVPALAPSGSVDDPAYLLHTSGSTGEPKGVVVPHRAVCNLLLWMRDAFPLAVGERVLHQTSCTFDVAVMELFWPLTAGATVVVAEPDAPRTPGALSRLVRSEGIAAAVFVPSALDVFLDDPDAVACTGLTRVLCTGEVLPRALQDRFLAALPGTALFNLYGPTEAAVETTWWACAPGGGDTVPIGHPIDGADVYVLDRHGREAPSGVPGELHIAGAGLALGYHRRPDATARSFPRIALPDGTTRRVYRTGDLVRRLPGGELEFVGRADRQVKIRGFRVEPAETEAALTRHPSVRQCAVTADGNRLIAYVTGASGAGRGPVDPGELIRFARTLLPAHQVPSVVVPLERMPLTRHGKLDHAALPRPGADRAAWTAPRTPTEARVASVWERALGRGPVGVHDDFLAAGGHSLAALRLIGLLGEEFGERLPLGTVLNNATPALQAAVLDGRTGERDPLFMVHPVGGTILCYRELARSGVPVHALGSTALLDSVEEVARRHLAEILRVRPHGPYRLGGWSFGGVVAFELATRLRARGEEVTLLAVLDSSYPGGPPPSEDAVRALHRRQAPDAEFAVFRAHLEALSRYRPPRYEGGLVFHRSRDVSDADVRRWRERVAGEFDLREADTDHDGLVRHPRVLADLGARTRPS</sequence>
<keyword evidence="7" id="KW-1185">Reference proteome</keyword>
<evidence type="ECO:0000256" key="4">
    <source>
        <dbReference type="SAM" id="MobiDB-lite"/>
    </source>
</evidence>
<dbReference type="FunFam" id="3.40.50.12780:FF:000012">
    <property type="entry name" value="Non-ribosomal peptide synthetase"/>
    <property type="match status" value="1"/>
</dbReference>
<dbReference type="PANTHER" id="PTHR45527:SF1">
    <property type="entry name" value="FATTY ACID SYNTHASE"/>
    <property type="match status" value="1"/>
</dbReference>
<gene>
    <name evidence="6" type="ORF">D0Z67_27125</name>
</gene>
<dbReference type="PROSITE" id="PS50075">
    <property type="entry name" value="CARRIER"/>
    <property type="match status" value="2"/>
</dbReference>
<evidence type="ECO:0000259" key="5">
    <source>
        <dbReference type="PROSITE" id="PS50075"/>
    </source>
</evidence>
<protein>
    <submittedName>
        <fullName evidence="6">Non-ribosomal peptide synthetase</fullName>
    </submittedName>
</protein>